<gene>
    <name evidence="5" type="primary">deoD_2</name>
    <name evidence="5" type="ORF">PAECIP111893_04233</name>
</gene>
<sequence>MIHIMLVPYLTPQTVMQARFTVNPRPQWSLAIMCFRESSSCGILIDTFKAVPLPSYKIFYGIDAEGTSRQVFQADIGGHQVGIITGLSWGGPQAAILVEELAHLEVKTIIGYGLAGAINPRLKKGDPIVASSSLPSDGTSKAYSHSNQPIVNGDESLLNLVEELFRENGICAHAVCAANIDALYRETTALIEEFVSKGADIVNMETSALYTAALACGVSSIWLGHISDILQHGEWEDWNTDPVLTNRNTAAICYKLVHRLCL</sequence>
<dbReference type="EMBL" id="CAKMMF010000028">
    <property type="protein sequence ID" value="CAH1217206.1"/>
    <property type="molecule type" value="Genomic_DNA"/>
</dbReference>
<keyword evidence="5" id="KW-0328">Glycosyltransferase</keyword>
<comment type="catalytic activity">
    <reaction evidence="3">
        <text>uridine + phosphate = alpha-D-ribose 1-phosphate + uracil</text>
        <dbReference type="Rhea" id="RHEA:24388"/>
        <dbReference type="ChEBI" id="CHEBI:16704"/>
        <dbReference type="ChEBI" id="CHEBI:17568"/>
        <dbReference type="ChEBI" id="CHEBI:43474"/>
        <dbReference type="ChEBI" id="CHEBI:57720"/>
        <dbReference type="EC" id="2.4.2.3"/>
    </reaction>
</comment>
<proteinExistence type="predicted"/>
<keyword evidence="6" id="KW-1185">Reference proteome</keyword>
<dbReference type="InterPro" id="IPR000845">
    <property type="entry name" value="Nucleoside_phosphorylase_d"/>
</dbReference>
<comment type="caution">
    <text evidence="5">The sequence shown here is derived from an EMBL/GenBank/DDBJ whole genome shotgun (WGS) entry which is preliminary data.</text>
</comment>
<dbReference type="PANTHER" id="PTHR43691:SF11">
    <property type="entry name" value="FI09636P-RELATED"/>
    <property type="match status" value="1"/>
</dbReference>
<dbReference type="PANTHER" id="PTHR43691">
    <property type="entry name" value="URIDINE PHOSPHORYLASE"/>
    <property type="match status" value="1"/>
</dbReference>
<evidence type="ECO:0000256" key="2">
    <source>
        <dbReference type="ARBA" id="ARBA00021980"/>
    </source>
</evidence>
<dbReference type="Gene3D" id="3.40.50.1580">
    <property type="entry name" value="Nucleoside phosphorylase domain"/>
    <property type="match status" value="1"/>
</dbReference>
<name>A0ABN8GUN7_9BACL</name>
<dbReference type="SUPFAM" id="SSF53167">
    <property type="entry name" value="Purine and uridine phosphorylases"/>
    <property type="match status" value="1"/>
</dbReference>
<accession>A0ABN8GUN7</accession>
<evidence type="ECO:0000256" key="3">
    <source>
        <dbReference type="ARBA" id="ARBA00048447"/>
    </source>
</evidence>
<dbReference type="Pfam" id="PF01048">
    <property type="entry name" value="PNP_UDP_1"/>
    <property type="match status" value="1"/>
</dbReference>
<protein>
    <recommendedName>
        <fullName evidence="2">Uridine phosphorylase</fullName>
        <ecNumber evidence="1">2.4.2.3</ecNumber>
    </recommendedName>
</protein>
<reference evidence="5" key="1">
    <citation type="submission" date="2022-01" db="EMBL/GenBank/DDBJ databases">
        <authorList>
            <person name="Criscuolo A."/>
        </authorList>
    </citation>
    <scope>NUCLEOTIDE SEQUENCE</scope>
    <source>
        <strain evidence="5">CIP111893</strain>
    </source>
</reference>
<feature type="domain" description="Nucleoside phosphorylase" evidence="4">
    <location>
        <begin position="67"/>
        <end position="250"/>
    </location>
</feature>
<evidence type="ECO:0000256" key="1">
    <source>
        <dbReference type="ARBA" id="ARBA00011888"/>
    </source>
</evidence>
<organism evidence="5 6">
    <name type="scientific">Paenibacillus plantiphilus</name>
    <dbReference type="NCBI Taxonomy" id="2905650"/>
    <lineage>
        <taxon>Bacteria</taxon>
        <taxon>Bacillati</taxon>
        <taxon>Bacillota</taxon>
        <taxon>Bacilli</taxon>
        <taxon>Bacillales</taxon>
        <taxon>Paenibacillaceae</taxon>
        <taxon>Paenibacillus</taxon>
    </lineage>
</organism>
<dbReference type="RefSeq" id="WP_236344618.1">
    <property type="nucleotide sequence ID" value="NZ_CAKMMF010000028.1"/>
</dbReference>
<keyword evidence="5" id="KW-0808">Transferase</keyword>
<evidence type="ECO:0000313" key="6">
    <source>
        <dbReference type="Proteomes" id="UP000838686"/>
    </source>
</evidence>
<evidence type="ECO:0000313" key="5">
    <source>
        <dbReference type="EMBL" id="CAH1217206.1"/>
    </source>
</evidence>
<dbReference type="Proteomes" id="UP000838686">
    <property type="component" value="Unassembled WGS sequence"/>
</dbReference>
<dbReference type="GO" id="GO:0004731">
    <property type="term" value="F:purine-nucleoside phosphorylase activity"/>
    <property type="evidence" value="ECO:0007669"/>
    <property type="project" value="UniProtKB-EC"/>
</dbReference>
<evidence type="ECO:0000259" key="4">
    <source>
        <dbReference type="Pfam" id="PF01048"/>
    </source>
</evidence>
<dbReference type="InterPro" id="IPR035994">
    <property type="entry name" value="Nucleoside_phosphorylase_sf"/>
</dbReference>
<dbReference type="EC" id="2.4.2.3" evidence="1"/>